<dbReference type="InterPro" id="IPR018228">
    <property type="entry name" value="DNase_TatD-rel_CS"/>
</dbReference>
<feature type="domain" description="Amidohydrolase-related" evidence="1">
    <location>
        <begin position="51"/>
        <end position="354"/>
    </location>
</feature>
<dbReference type="SUPFAM" id="SSF51338">
    <property type="entry name" value="Composite domain of metallo-dependent hydrolases"/>
    <property type="match status" value="1"/>
</dbReference>
<dbReference type="InterPro" id="IPR032466">
    <property type="entry name" value="Metal_Hydrolase"/>
</dbReference>
<accession>A0ABX8CJ70</accession>
<dbReference type="InterPro" id="IPR051781">
    <property type="entry name" value="Metallo-dep_Hydrolase"/>
</dbReference>
<dbReference type="Gene3D" id="3.30.110.90">
    <property type="entry name" value="Amidohydrolase"/>
    <property type="match status" value="1"/>
</dbReference>
<dbReference type="Gene3D" id="3.40.50.10910">
    <property type="entry name" value="Amidohydrolase"/>
    <property type="match status" value="1"/>
</dbReference>
<dbReference type="Proteomes" id="UP000683310">
    <property type="component" value="Chromosome"/>
</dbReference>
<gene>
    <name evidence="2" type="ORF">KHQ06_24785</name>
</gene>
<dbReference type="InterPro" id="IPR006680">
    <property type="entry name" value="Amidohydro-rel"/>
</dbReference>
<evidence type="ECO:0000259" key="1">
    <source>
        <dbReference type="Pfam" id="PF01979"/>
    </source>
</evidence>
<dbReference type="PROSITE" id="PS01137">
    <property type="entry name" value="TATD_1"/>
    <property type="match status" value="1"/>
</dbReference>
<dbReference type="InterPro" id="IPR011059">
    <property type="entry name" value="Metal-dep_hydrolase_composite"/>
</dbReference>
<dbReference type="Gene3D" id="2.30.40.10">
    <property type="entry name" value="Urease, subunit C, domain 1"/>
    <property type="match status" value="1"/>
</dbReference>
<organism evidence="2 3">
    <name type="scientific">Nocardia tengchongensis</name>
    <dbReference type="NCBI Taxonomy" id="2055889"/>
    <lineage>
        <taxon>Bacteria</taxon>
        <taxon>Bacillati</taxon>
        <taxon>Actinomycetota</taxon>
        <taxon>Actinomycetes</taxon>
        <taxon>Mycobacteriales</taxon>
        <taxon>Nocardiaceae</taxon>
        <taxon>Nocardia</taxon>
    </lineage>
</organism>
<sequence>MWGESENKLAIRNVRVFDGREIGDPTTVVIDGDRIGSDSEGAQILDAQGGILIPGLIDAHVHLDSPEALDHYAAHGVTTALDMGSVDTALIAELRARTATTTVRSAGAPIIGSAGVHAQVPGIAAVGIIAGPDQAETMVAQRVSAGSDYIKVILEAPGEGGPDADTAKAVVTAAHAHNLRVIAHASTPGAYAMAIDAGADILTHVPIGLPIPAADIERLATGAHQVVPTLTMMEGVAEIYGVSAHFAATLATVAALHAAGIPIMAGTDANDMPGIPFHPVHGASLHHELELLVQAGLTSAEALNAATAVPARHFGLTDRGTITPGLRADLVLLDADPLADITATRAIRKIWCGGTEHAPAQPITD</sequence>
<proteinExistence type="predicted"/>
<name>A0ABX8CJ70_9NOCA</name>
<evidence type="ECO:0000313" key="3">
    <source>
        <dbReference type="Proteomes" id="UP000683310"/>
    </source>
</evidence>
<dbReference type="PANTHER" id="PTHR43135:SF3">
    <property type="entry name" value="ALPHA-D-RIBOSE 1-METHYLPHOSPHONATE 5-TRIPHOSPHATE DIPHOSPHATASE"/>
    <property type="match status" value="1"/>
</dbReference>
<dbReference type="PANTHER" id="PTHR43135">
    <property type="entry name" value="ALPHA-D-RIBOSE 1-METHYLPHOSPHONATE 5-TRIPHOSPHATE DIPHOSPHATASE"/>
    <property type="match status" value="1"/>
</dbReference>
<evidence type="ECO:0000313" key="2">
    <source>
        <dbReference type="EMBL" id="QVI19574.1"/>
    </source>
</evidence>
<reference evidence="2 3" key="1">
    <citation type="submission" date="2021-04" db="EMBL/GenBank/DDBJ databases">
        <title>Nocardia tengchongensis.</title>
        <authorList>
            <person name="Zhuang k."/>
            <person name="Ran Y."/>
            <person name="Li W."/>
        </authorList>
    </citation>
    <scope>NUCLEOTIDE SEQUENCE [LARGE SCALE GENOMIC DNA]</scope>
    <source>
        <strain evidence="2 3">CFH S0057</strain>
    </source>
</reference>
<dbReference type="Gene3D" id="1.20.58.520">
    <property type="entry name" value="Amidohydrolase"/>
    <property type="match status" value="1"/>
</dbReference>
<dbReference type="Pfam" id="PF01979">
    <property type="entry name" value="Amidohydro_1"/>
    <property type="match status" value="1"/>
</dbReference>
<protein>
    <submittedName>
        <fullName evidence="2">Amidohydrolase family protein</fullName>
    </submittedName>
</protein>
<keyword evidence="3" id="KW-1185">Reference proteome</keyword>
<dbReference type="EMBL" id="CP074371">
    <property type="protein sequence ID" value="QVI19574.1"/>
    <property type="molecule type" value="Genomic_DNA"/>
</dbReference>
<dbReference type="SUPFAM" id="SSF51556">
    <property type="entry name" value="Metallo-dependent hydrolases"/>
    <property type="match status" value="1"/>
</dbReference>